<proteinExistence type="predicted"/>
<name>A0A2J6R848_HYAVF</name>
<evidence type="ECO:0000313" key="2">
    <source>
        <dbReference type="Proteomes" id="UP000235786"/>
    </source>
</evidence>
<organism evidence="1 2">
    <name type="scientific">Hyaloscypha variabilis (strain UAMH 11265 / GT02V1 / F)</name>
    <name type="common">Meliniomyces variabilis</name>
    <dbReference type="NCBI Taxonomy" id="1149755"/>
    <lineage>
        <taxon>Eukaryota</taxon>
        <taxon>Fungi</taxon>
        <taxon>Dikarya</taxon>
        <taxon>Ascomycota</taxon>
        <taxon>Pezizomycotina</taxon>
        <taxon>Leotiomycetes</taxon>
        <taxon>Helotiales</taxon>
        <taxon>Hyaloscyphaceae</taxon>
        <taxon>Hyaloscypha</taxon>
        <taxon>Hyaloscypha variabilis</taxon>
    </lineage>
</organism>
<accession>A0A2J6R848</accession>
<dbReference type="InterPro" id="IPR013083">
    <property type="entry name" value="Znf_RING/FYVE/PHD"/>
</dbReference>
<gene>
    <name evidence="1" type="ORF">L207DRAFT_124853</name>
</gene>
<dbReference type="SUPFAM" id="SSF57850">
    <property type="entry name" value="RING/U-box"/>
    <property type="match status" value="1"/>
</dbReference>
<dbReference type="EMBL" id="KZ613953">
    <property type="protein sequence ID" value="PMD34685.1"/>
    <property type="molecule type" value="Genomic_DNA"/>
</dbReference>
<dbReference type="AlphaFoldDB" id="A0A2J6R848"/>
<sequence>MPFLDSSAKARAREVYRLLCTHSSVKEEVYEEIKAKFLQHSILAKYASRSKNPHPLRCMKRILARLHLPDTIEENVIPLHDSLYKGSFVLGKVRMLLTEVIDRAEQPAFTTHVRIPSPGLKSETCTICLEAHKRDMADLDGWKNSLSEVLTSCGHTFGGNCLWTVRTTGFLNFFVLFS</sequence>
<dbReference type="Gene3D" id="3.30.40.10">
    <property type="entry name" value="Zinc/RING finger domain, C3HC4 (zinc finger)"/>
    <property type="match status" value="1"/>
</dbReference>
<reference evidence="1 2" key="1">
    <citation type="submission" date="2016-04" db="EMBL/GenBank/DDBJ databases">
        <title>A degradative enzymes factory behind the ericoid mycorrhizal symbiosis.</title>
        <authorList>
            <consortium name="DOE Joint Genome Institute"/>
            <person name="Martino E."/>
            <person name="Morin E."/>
            <person name="Grelet G."/>
            <person name="Kuo A."/>
            <person name="Kohler A."/>
            <person name="Daghino S."/>
            <person name="Barry K."/>
            <person name="Choi C."/>
            <person name="Cichocki N."/>
            <person name="Clum A."/>
            <person name="Copeland A."/>
            <person name="Hainaut M."/>
            <person name="Haridas S."/>
            <person name="Labutti K."/>
            <person name="Lindquist E."/>
            <person name="Lipzen A."/>
            <person name="Khouja H.-R."/>
            <person name="Murat C."/>
            <person name="Ohm R."/>
            <person name="Olson A."/>
            <person name="Spatafora J."/>
            <person name="Veneault-Fourrey C."/>
            <person name="Henrissat B."/>
            <person name="Grigoriev I."/>
            <person name="Martin F."/>
            <person name="Perotto S."/>
        </authorList>
    </citation>
    <scope>NUCLEOTIDE SEQUENCE [LARGE SCALE GENOMIC DNA]</scope>
    <source>
        <strain evidence="1 2">F</strain>
    </source>
</reference>
<evidence type="ECO:0000313" key="1">
    <source>
        <dbReference type="EMBL" id="PMD34685.1"/>
    </source>
</evidence>
<protein>
    <submittedName>
        <fullName evidence="1">Uncharacterized protein</fullName>
    </submittedName>
</protein>
<dbReference type="Proteomes" id="UP000235786">
    <property type="component" value="Unassembled WGS sequence"/>
</dbReference>
<keyword evidence="2" id="KW-1185">Reference proteome</keyword>